<accession>Q93ID8</accession>
<name>Q93ID8_STAAU</name>
<evidence type="ECO:0000313" key="1">
    <source>
        <dbReference type="EMBL" id="BAB47600.1"/>
    </source>
</evidence>
<sequence length="40" mass="4747">MKGIYTPLSSTIKNNLLRLVILMKQTIWTSYIFITQLCHY</sequence>
<dbReference type="AlphaFoldDB" id="Q93ID8"/>
<reference evidence="1" key="2">
    <citation type="journal article" date="2003" name="Drug Resist. Updat.">
        <title>Insights on antibiotic resistance of Staphylococcus aureus from its whole genome: genomic island SCC.</title>
        <authorList>
            <person name="Ito T."/>
            <person name="Okuma K."/>
            <person name="Xue M.X."/>
            <person name="Yuzawa H."/>
            <person name="Hiramatsu K."/>
        </authorList>
    </citation>
    <scope>NUCLEOTIDE SEQUENCE</scope>
    <source>
        <strain evidence="1">85/2082</strain>
    </source>
</reference>
<dbReference type="EMBL" id="AB037671">
    <property type="protein sequence ID" value="BAB47600.1"/>
    <property type="molecule type" value="Genomic_DNA"/>
</dbReference>
<organism evidence="1">
    <name type="scientific">Staphylococcus aureus</name>
    <dbReference type="NCBI Taxonomy" id="1280"/>
    <lineage>
        <taxon>Bacteria</taxon>
        <taxon>Bacillati</taxon>
        <taxon>Bacillota</taxon>
        <taxon>Bacilli</taxon>
        <taxon>Bacillales</taxon>
        <taxon>Staphylococcaceae</taxon>
        <taxon>Staphylococcus</taxon>
    </lineage>
</organism>
<protein>
    <submittedName>
        <fullName evidence="1">Uncharacterized protein</fullName>
    </submittedName>
</protein>
<proteinExistence type="predicted"/>
<reference evidence="1" key="1">
    <citation type="journal article" date="2001" name="Antimicrob. Agents Chemother.">
        <title>Structural Comparison of Three Types of Staphylococcal Cassette Chromosome mec Integrated in the Chromosome in Methicillin-Resistant Staphylococcus aureus.</title>
        <authorList>
            <person name="Ito T."/>
            <person name="Katayama Y."/>
            <person name="Asada K."/>
            <person name="Mori N."/>
            <person name="Tsutsumimoto K."/>
            <person name="Hiramatsu K."/>
        </authorList>
    </citation>
    <scope>NUCLEOTIDE SEQUENCE</scope>
    <source>
        <strain evidence="1">85/2082</strain>
    </source>
</reference>